<dbReference type="InterPro" id="IPR017900">
    <property type="entry name" value="4Fe4S_Fe_S_CS"/>
</dbReference>
<dbReference type="Gene3D" id="3.30.70.20">
    <property type="match status" value="2"/>
</dbReference>
<evidence type="ECO:0000256" key="2">
    <source>
        <dbReference type="ARBA" id="ARBA00022448"/>
    </source>
</evidence>
<dbReference type="SUPFAM" id="SSF53920">
    <property type="entry name" value="Fe-only hydrogenase"/>
    <property type="match status" value="1"/>
</dbReference>
<accession>A0A9Q0LRN3</accession>
<keyword evidence="2" id="KW-0813">Transport</keyword>
<dbReference type="GO" id="GO:0051539">
    <property type="term" value="F:4 iron, 4 sulfur cluster binding"/>
    <property type="evidence" value="ECO:0007669"/>
    <property type="project" value="UniProtKB-KW"/>
</dbReference>
<dbReference type="OMA" id="CCIYKER"/>
<comment type="caution">
    <text evidence="9">The sequence shown here is derived from an EMBL/GenBank/DDBJ whole genome shotgun (WGS) entry which is preliminary data.</text>
</comment>
<name>A0A9Q0LRN3_ANAIG</name>
<dbReference type="Proteomes" id="UP001149090">
    <property type="component" value="Unassembled WGS sequence"/>
</dbReference>
<keyword evidence="7" id="KW-0411">Iron-sulfur</keyword>
<dbReference type="InterPro" id="IPR027631">
    <property type="entry name" value="Mono_FeFe_hydrog"/>
</dbReference>
<keyword evidence="3" id="KW-0004">4Fe-4S</keyword>
<dbReference type="SUPFAM" id="SSF54862">
    <property type="entry name" value="4Fe-4S ferredoxins"/>
    <property type="match status" value="1"/>
</dbReference>
<feature type="domain" description="4Fe-4S ferredoxin-type" evidence="8">
    <location>
        <begin position="205"/>
        <end position="234"/>
    </location>
</feature>
<dbReference type="NCBIfam" id="TIGR04105">
    <property type="entry name" value="FeFe_hydrog_B1"/>
    <property type="match status" value="1"/>
</dbReference>
<feature type="domain" description="4Fe-4S ferredoxin-type" evidence="8">
    <location>
        <begin position="158"/>
        <end position="187"/>
    </location>
</feature>
<dbReference type="InterPro" id="IPR050294">
    <property type="entry name" value="RnfB_subfamily"/>
</dbReference>
<dbReference type="Gene3D" id="3.40.950.10">
    <property type="entry name" value="Fe-only Hydrogenase (Larger Subunit), Chain L, domain 3"/>
    <property type="match status" value="1"/>
</dbReference>
<keyword evidence="4" id="KW-0479">Metal-binding</keyword>
<dbReference type="CDD" id="cd10549">
    <property type="entry name" value="MtMvhB_like"/>
    <property type="match status" value="1"/>
</dbReference>
<dbReference type="Pfam" id="PF02906">
    <property type="entry name" value="Fe_hyd_lg_C"/>
    <property type="match status" value="1"/>
</dbReference>
<keyword evidence="5" id="KW-0249">Electron transport</keyword>
<dbReference type="Pfam" id="PF12837">
    <property type="entry name" value="Fer4_6"/>
    <property type="match status" value="1"/>
</dbReference>
<dbReference type="GO" id="GO:0046872">
    <property type="term" value="F:metal ion binding"/>
    <property type="evidence" value="ECO:0007669"/>
    <property type="project" value="UniProtKB-KW"/>
</dbReference>
<dbReference type="InterPro" id="IPR004108">
    <property type="entry name" value="Fe_hydrogenase_lsu_C"/>
</dbReference>
<evidence type="ECO:0000256" key="7">
    <source>
        <dbReference type="ARBA" id="ARBA00023014"/>
    </source>
</evidence>
<dbReference type="PROSITE" id="PS51379">
    <property type="entry name" value="4FE4S_FER_2"/>
    <property type="match status" value="3"/>
</dbReference>
<evidence type="ECO:0000256" key="1">
    <source>
        <dbReference type="ARBA" id="ARBA00006596"/>
    </source>
</evidence>
<sequence length="517" mass="57339">MSYVSRKLDWQENFTQKQRVGNEAVRYVRMVLIEIAKLTFQDKLVELVDSLPVKLLPKDRVPIRCCQYKERAVLKQRIMAGLGFGADEIDMDWTPLSVYAQRALNRTKITRPILTIMDIACEHCVQSQYIVTDACAGCFAKPCVNSCPKDAISILPNAKAKIDPGKCIKCGNCMRSCPYHSIIRIPIPCEESCPVQAITRNPKTGFQVLDFNKCISCGACVDSCLFGAIAHKSQVIDVCKFIKDTRRSRQVVAMLAPSIVGQFGKSDLFQIVAAIKMLGFSQVVEVAHGADVTTQHEAKEFLERINADPNTVMTTSCCFSYLELVHKHIPTVKGFVSQTPTPMHYTAELVKNNIPNAICVFIGPCFSKKQESIEDPIVDYAITFEELACLFLAKGIDPIKVKPDTNLLFGNAHKEGRGYPYTGGVSAAVASIIGNKAKVNIHKIDGFSDKTAECLEKFAHHKTPYNLLEVMACKGGCLRGPAVLSRKIVENKKKVQNLQKKSDSLLDNLNPQKETNK</sequence>
<dbReference type="InterPro" id="IPR017896">
    <property type="entry name" value="4Fe4S_Fe-S-bd"/>
</dbReference>
<dbReference type="InterPro" id="IPR009016">
    <property type="entry name" value="Fe_hydrogenase"/>
</dbReference>
<evidence type="ECO:0000256" key="6">
    <source>
        <dbReference type="ARBA" id="ARBA00023004"/>
    </source>
</evidence>
<evidence type="ECO:0000313" key="10">
    <source>
        <dbReference type="Proteomes" id="UP001149090"/>
    </source>
</evidence>
<evidence type="ECO:0000256" key="3">
    <source>
        <dbReference type="ARBA" id="ARBA00022485"/>
    </source>
</evidence>
<proteinExistence type="inferred from homology"/>
<comment type="similarity">
    <text evidence="1">Belongs to the NARF family.</text>
</comment>
<dbReference type="PANTHER" id="PTHR42859">
    <property type="entry name" value="OXIDOREDUCTASE"/>
    <property type="match status" value="1"/>
</dbReference>
<dbReference type="Pfam" id="PF00037">
    <property type="entry name" value="Fer4"/>
    <property type="match status" value="1"/>
</dbReference>
<evidence type="ECO:0000256" key="5">
    <source>
        <dbReference type="ARBA" id="ARBA00022982"/>
    </source>
</evidence>
<dbReference type="PANTHER" id="PTHR42859:SF10">
    <property type="entry name" value="DIMETHYLSULFOXIDE REDUCTASE CHAIN B"/>
    <property type="match status" value="1"/>
</dbReference>
<dbReference type="EMBL" id="JAPDFW010000059">
    <property type="protein sequence ID" value="KAJ5077269.1"/>
    <property type="molecule type" value="Genomic_DNA"/>
</dbReference>
<dbReference type="AlphaFoldDB" id="A0A9Q0LRN3"/>
<evidence type="ECO:0000259" key="8">
    <source>
        <dbReference type="PROSITE" id="PS51379"/>
    </source>
</evidence>
<evidence type="ECO:0000256" key="4">
    <source>
        <dbReference type="ARBA" id="ARBA00022723"/>
    </source>
</evidence>
<gene>
    <name evidence="9" type="ORF">M0811_00589</name>
</gene>
<keyword evidence="6" id="KW-0408">Iron</keyword>
<evidence type="ECO:0000313" key="9">
    <source>
        <dbReference type="EMBL" id="KAJ5077269.1"/>
    </source>
</evidence>
<reference evidence="9" key="1">
    <citation type="submission" date="2022-10" db="EMBL/GenBank/DDBJ databases">
        <title>Novel sulphate-reducing endosymbionts in the free-living metamonad Anaeramoeba.</title>
        <authorList>
            <person name="Jerlstrom-Hultqvist J."/>
            <person name="Cepicka I."/>
            <person name="Gallot-Lavallee L."/>
            <person name="Salas-Leiva D."/>
            <person name="Curtis B.A."/>
            <person name="Zahonova K."/>
            <person name="Pipaliya S."/>
            <person name="Dacks J."/>
            <person name="Roger A.J."/>
        </authorList>
    </citation>
    <scope>NUCLEOTIDE SEQUENCE</scope>
    <source>
        <strain evidence="9">BMAN</strain>
    </source>
</reference>
<protein>
    <submittedName>
        <fullName evidence="9">Hydrogenase-related</fullName>
    </submittedName>
</protein>
<dbReference type="OrthoDB" id="24758at2759"/>
<feature type="domain" description="4Fe-4S ferredoxin-type" evidence="8">
    <location>
        <begin position="126"/>
        <end position="157"/>
    </location>
</feature>
<keyword evidence="10" id="KW-1185">Reference proteome</keyword>
<dbReference type="PROSITE" id="PS00198">
    <property type="entry name" value="4FE4S_FER_1"/>
    <property type="match status" value="1"/>
</dbReference>
<organism evidence="9 10">
    <name type="scientific">Anaeramoeba ignava</name>
    <name type="common">Anaerobic marine amoeba</name>
    <dbReference type="NCBI Taxonomy" id="1746090"/>
    <lineage>
        <taxon>Eukaryota</taxon>
        <taxon>Metamonada</taxon>
        <taxon>Anaeramoebidae</taxon>
        <taxon>Anaeramoeba</taxon>
    </lineage>
</organism>